<comment type="cofactor">
    <cofactor evidence="1 8">
        <name>heme</name>
        <dbReference type="ChEBI" id="CHEBI:30413"/>
    </cofactor>
</comment>
<dbReference type="PANTHER" id="PTHR24291:SF106">
    <property type="entry name" value="CYTOCHROME P450 4G1-RELATED"/>
    <property type="match status" value="1"/>
</dbReference>
<evidence type="ECO:0000256" key="1">
    <source>
        <dbReference type="ARBA" id="ARBA00001971"/>
    </source>
</evidence>
<dbReference type="Pfam" id="PF00067">
    <property type="entry name" value="p450"/>
    <property type="match status" value="1"/>
</dbReference>
<evidence type="ECO:0008006" key="12">
    <source>
        <dbReference type="Google" id="ProtNLM"/>
    </source>
</evidence>
<dbReference type="Proteomes" id="UP000494040">
    <property type="component" value="Unassembled WGS sequence"/>
</dbReference>
<dbReference type="KEGG" id="clec:106666181"/>
<evidence type="ECO:0000256" key="5">
    <source>
        <dbReference type="ARBA" id="ARBA00023002"/>
    </source>
</evidence>
<protein>
    <recommendedName>
        <fullName evidence="12">Cytochrome P450</fullName>
    </recommendedName>
</protein>
<dbReference type="PRINTS" id="PR00385">
    <property type="entry name" value="P450"/>
</dbReference>
<dbReference type="InterPro" id="IPR017972">
    <property type="entry name" value="Cyt_P450_CS"/>
</dbReference>
<dbReference type="Gene3D" id="1.10.630.10">
    <property type="entry name" value="Cytochrome P450"/>
    <property type="match status" value="1"/>
</dbReference>
<evidence type="ECO:0000256" key="2">
    <source>
        <dbReference type="ARBA" id="ARBA00010617"/>
    </source>
</evidence>
<dbReference type="InterPro" id="IPR036396">
    <property type="entry name" value="Cyt_P450_sf"/>
</dbReference>
<dbReference type="PANTHER" id="PTHR24291">
    <property type="entry name" value="CYTOCHROME P450 FAMILY 4"/>
    <property type="match status" value="1"/>
</dbReference>
<name>A0A8I6RNP5_CIMLE</name>
<organism evidence="10 11">
    <name type="scientific">Cimex lectularius</name>
    <name type="common">Bed bug</name>
    <name type="synonym">Acanthia lectularia</name>
    <dbReference type="NCBI Taxonomy" id="79782"/>
    <lineage>
        <taxon>Eukaryota</taxon>
        <taxon>Metazoa</taxon>
        <taxon>Ecdysozoa</taxon>
        <taxon>Arthropoda</taxon>
        <taxon>Hexapoda</taxon>
        <taxon>Insecta</taxon>
        <taxon>Pterygota</taxon>
        <taxon>Neoptera</taxon>
        <taxon>Paraneoptera</taxon>
        <taxon>Hemiptera</taxon>
        <taxon>Heteroptera</taxon>
        <taxon>Panheteroptera</taxon>
        <taxon>Cimicomorpha</taxon>
        <taxon>Cimicidae</taxon>
        <taxon>Cimex</taxon>
    </lineage>
</organism>
<sequence length="541" mass="62456">MWSTMLSLFQDVETLILIPFAAFLVYFCWAESRNRLYELADKIPGPPGYPIIGNALEFLGSPHKIFDNLVAKGDIYTDVAKLWIGPRLIVFLFHPADIELVLSSHEHLDKSAEYAFLRPWLGNGLLTSTGEKWRAHRRLIAPTFHLNVLRSFMVRFNDNAKVVVRRMKEEGDNVFDVHDYMSECTVETLIETVMGVKSQTKNRNCYDYAMAVMKLCDIIHSRQVKVWLRPKFLFYFSKYGMVQKALLGKIHGLTSMVLTKKQEEVFSGVKSDTVEDTEFEEVKTTKGFSFGQASGLRDDLDVDLDIGEKKRLPFLESMIERSQFKMDITDKEVKEQLDTIMFEGHDTTAAASSFFFCIMASRPDIQKKCVEELYSIFGDSDRDVTFQDTMEMKYLERCLMETLRLYPPVPLIAREMKKELKIVSKNLTIPANCTVCIVPYKLHRRDDVYPNPNHFDPDNFLPEKSAKRHFYAFIPFSAGPRSCVGRKYAMLKLKTILATVLRNFHVKPGCLEDRWDLQADIILKRSDGFNIQLEPRKSLKV</sequence>
<dbReference type="SUPFAM" id="SSF48264">
    <property type="entry name" value="Cytochrome P450"/>
    <property type="match status" value="1"/>
</dbReference>
<evidence type="ECO:0000256" key="9">
    <source>
        <dbReference type="RuleBase" id="RU000461"/>
    </source>
</evidence>
<dbReference type="OrthoDB" id="1470350at2759"/>
<reference evidence="10" key="1">
    <citation type="submission" date="2022-01" db="UniProtKB">
        <authorList>
            <consortium name="EnsemblMetazoa"/>
        </authorList>
    </citation>
    <scope>IDENTIFICATION</scope>
</reference>
<evidence type="ECO:0000256" key="8">
    <source>
        <dbReference type="PIRSR" id="PIRSR602401-1"/>
    </source>
</evidence>
<dbReference type="GO" id="GO:0005506">
    <property type="term" value="F:iron ion binding"/>
    <property type="evidence" value="ECO:0007669"/>
    <property type="project" value="InterPro"/>
</dbReference>
<dbReference type="CDD" id="cd20628">
    <property type="entry name" value="CYP4"/>
    <property type="match status" value="1"/>
</dbReference>
<keyword evidence="4 8" id="KW-0479">Metal-binding</keyword>
<dbReference type="GO" id="GO:0020037">
    <property type="term" value="F:heme binding"/>
    <property type="evidence" value="ECO:0007669"/>
    <property type="project" value="InterPro"/>
</dbReference>
<keyword evidence="7 9" id="KW-0503">Monooxygenase</keyword>
<proteinExistence type="inferred from homology"/>
<evidence type="ECO:0000256" key="3">
    <source>
        <dbReference type="ARBA" id="ARBA00022617"/>
    </source>
</evidence>
<dbReference type="AlphaFoldDB" id="A0A8I6RNP5"/>
<evidence type="ECO:0000313" key="11">
    <source>
        <dbReference type="Proteomes" id="UP000494040"/>
    </source>
</evidence>
<dbReference type="PRINTS" id="PR00463">
    <property type="entry name" value="EP450I"/>
</dbReference>
<evidence type="ECO:0000256" key="4">
    <source>
        <dbReference type="ARBA" id="ARBA00022723"/>
    </source>
</evidence>
<dbReference type="GeneID" id="106666181"/>
<dbReference type="GO" id="GO:0016705">
    <property type="term" value="F:oxidoreductase activity, acting on paired donors, with incorporation or reduction of molecular oxygen"/>
    <property type="evidence" value="ECO:0007669"/>
    <property type="project" value="InterPro"/>
</dbReference>
<dbReference type="InterPro" id="IPR050196">
    <property type="entry name" value="Cytochrome_P450_Monoox"/>
</dbReference>
<accession>A0A8I6RNP5</accession>
<evidence type="ECO:0000256" key="7">
    <source>
        <dbReference type="ARBA" id="ARBA00023033"/>
    </source>
</evidence>
<keyword evidence="5 9" id="KW-0560">Oxidoreductase</keyword>
<dbReference type="EnsemblMetazoa" id="XM_014393183.2">
    <property type="protein sequence ID" value="XP_014248669.1"/>
    <property type="gene ID" value="LOC106666181"/>
</dbReference>
<keyword evidence="6 8" id="KW-0408">Iron</keyword>
<comment type="similarity">
    <text evidence="2 9">Belongs to the cytochrome P450 family.</text>
</comment>
<dbReference type="GO" id="GO:0004497">
    <property type="term" value="F:monooxygenase activity"/>
    <property type="evidence" value="ECO:0007669"/>
    <property type="project" value="UniProtKB-KW"/>
</dbReference>
<feature type="binding site" description="axial binding residue" evidence="8">
    <location>
        <position position="483"/>
    </location>
    <ligand>
        <name>heme</name>
        <dbReference type="ChEBI" id="CHEBI:30413"/>
    </ligand>
    <ligandPart>
        <name>Fe</name>
        <dbReference type="ChEBI" id="CHEBI:18248"/>
    </ligandPart>
</feature>
<dbReference type="OMA" id="MEMCILE"/>
<dbReference type="InterPro" id="IPR002401">
    <property type="entry name" value="Cyt_P450_E_grp-I"/>
</dbReference>
<dbReference type="RefSeq" id="XP_014248669.1">
    <property type="nucleotide sequence ID" value="XM_014393183.2"/>
</dbReference>
<dbReference type="InterPro" id="IPR001128">
    <property type="entry name" value="Cyt_P450"/>
</dbReference>
<evidence type="ECO:0000313" key="10">
    <source>
        <dbReference type="EnsemblMetazoa" id="XP_014248669.1"/>
    </source>
</evidence>
<dbReference type="PROSITE" id="PS00086">
    <property type="entry name" value="CYTOCHROME_P450"/>
    <property type="match status" value="1"/>
</dbReference>
<keyword evidence="11" id="KW-1185">Reference proteome</keyword>
<keyword evidence="3 8" id="KW-0349">Heme</keyword>
<evidence type="ECO:0000256" key="6">
    <source>
        <dbReference type="ARBA" id="ARBA00023004"/>
    </source>
</evidence>